<dbReference type="InterPro" id="IPR001509">
    <property type="entry name" value="Epimerase_deHydtase"/>
</dbReference>
<dbReference type="Pfam" id="PF00083">
    <property type="entry name" value="Sugar_tr"/>
    <property type="match status" value="1"/>
</dbReference>
<dbReference type="FunFam" id="3.40.50.720:FF:000191">
    <property type="entry name" value="Methylglyoxal reductase (NADPH-dependent)"/>
    <property type="match status" value="1"/>
</dbReference>
<dbReference type="InterPro" id="IPR050360">
    <property type="entry name" value="MFS_Sugar_Transporters"/>
</dbReference>
<dbReference type="PRINTS" id="PR00171">
    <property type="entry name" value="SUGRTRNSPORT"/>
</dbReference>
<feature type="transmembrane region" description="Helical" evidence="9">
    <location>
        <begin position="715"/>
        <end position="738"/>
    </location>
</feature>
<keyword evidence="12" id="KW-1185">Reference proteome</keyword>
<reference evidence="11 12" key="1">
    <citation type="submission" date="2015-01" db="EMBL/GenBank/DDBJ databases">
        <title>The Genome Sequence of Exophiala xenobiotica CBS118157.</title>
        <authorList>
            <consortium name="The Broad Institute Genomics Platform"/>
            <person name="Cuomo C."/>
            <person name="de Hoog S."/>
            <person name="Gorbushina A."/>
            <person name="Stielow B."/>
            <person name="Teixiera M."/>
            <person name="Abouelleil A."/>
            <person name="Chapman S.B."/>
            <person name="Priest M."/>
            <person name="Young S.K."/>
            <person name="Wortman J."/>
            <person name="Nusbaum C."/>
            <person name="Birren B."/>
        </authorList>
    </citation>
    <scope>NUCLEOTIDE SEQUENCE [LARGE SCALE GENOMIC DNA]</scope>
    <source>
        <strain evidence="11 12">CBS 118157</strain>
    </source>
</reference>
<evidence type="ECO:0000256" key="5">
    <source>
        <dbReference type="ARBA" id="ARBA00022989"/>
    </source>
</evidence>
<evidence type="ECO:0000313" key="12">
    <source>
        <dbReference type="Proteomes" id="UP000054342"/>
    </source>
</evidence>
<keyword evidence="4 9" id="KW-0812">Transmembrane</keyword>
<name>A0A0D2DAV2_9EURO</name>
<dbReference type="HOGENOM" id="CLU_324917_0_0_1"/>
<feature type="transmembrane region" description="Helical" evidence="9">
    <location>
        <begin position="819"/>
        <end position="840"/>
    </location>
</feature>
<dbReference type="Gene3D" id="3.40.50.720">
    <property type="entry name" value="NAD(P)-binding Rossmann-like Domain"/>
    <property type="match status" value="1"/>
</dbReference>
<dbReference type="STRING" id="348802.A0A0D2DAV2"/>
<keyword evidence="7 9" id="KW-0472">Membrane</keyword>
<dbReference type="AlphaFoldDB" id="A0A0D2DAV2"/>
<dbReference type="PANTHER" id="PTHR48022:SF78">
    <property type="entry name" value="MONOSACCHARIDE TRANSPORTER, PUTATIVE (AFU_ORTHOLOGUE AFUA_2G02110)-RELATED"/>
    <property type="match status" value="1"/>
</dbReference>
<dbReference type="SUPFAM" id="SSF103473">
    <property type="entry name" value="MFS general substrate transporter"/>
    <property type="match status" value="1"/>
</dbReference>
<keyword evidence="5 9" id="KW-1133">Transmembrane helix</keyword>
<dbReference type="EMBL" id="KN847318">
    <property type="protein sequence ID" value="KIW59427.1"/>
    <property type="molecule type" value="Genomic_DNA"/>
</dbReference>
<dbReference type="CDD" id="cd05227">
    <property type="entry name" value="AR_SDR_e"/>
    <property type="match status" value="1"/>
</dbReference>
<dbReference type="Proteomes" id="UP000054342">
    <property type="component" value="Unassembled WGS sequence"/>
</dbReference>
<comment type="subcellular location">
    <subcellularLocation>
        <location evidence="1">Membrane</location>
        <topology evidence="1">Multi-pass membrane protein</topology>
    </subcellularLocation>
</comment>
<dbReference type="GO" id="GO:0016491">
    <property type="term" value="F:oxidoreductase activity"/>
    <property type="evidence" value="ECO:0007669"/>
    <property type="project" value="UniProtKB-KW"/>
</dbReference>
<dbReference type="InterPro" id="IPR005829">
    <property type="entry name" value="Sugar_transporter_CS"/>
</dbReference>
<dbReference type="PROSITE" id="PS00216">
    <property type="entry name" value="SUGAR_TRANSPORT_1"/>
    <property type="match status" value="1"/>
</dbReference>
<evidence type="ECO:0000256" key="6">
    <source>
        <dbReference type="ARBA" id="ARBA00023002"/>
    </source>
</evidence>
<dbReference type="PROSITE" id="PS50850">
    <property type="entry name" value="MFS"/>
    <property type="match status" value="1"/>
</dbReference>
<feature type="transmembrane region" description="Helical" evidence="9">
    <location>
        <begin position="438"/>
        <end position="460"/>
    </location>
</feature>
<dbReference type="Pfam" id="PF01370">
    <property type="entry name" value="Epimerase"/>
    <property type="match status" value="1"/>
</dbReference>
<feature type="transmembrane region" description="Helical" evidence="9">
    <location>
        <begin position="388"/>
        <end position="417"/>
    </location>
</feature>
<evidence type="ECO:0000256" key="9">
    <source>
        <dbReference type="SAM" id="Phobius"/>
    </source>
</evidence>
<feature type="transmembrane region" description="Helical" evidence="9">
    <location>
        <begin position="750"/>
        <end position="778"/>
    </location>
</feature>
<feature type="domain" description="Major facilitator superfamily (MFS) profile" evidence="10">
    <location>
        <begin position="394"/>
        <end position="843"/>
    </location>
</feature>
<keyword evidence="6" id="KW-0560">Oxidoreductase</keyword>
<dbReference type="Gene3D" id="1.20.1250.20">
    <property type="entry name" value="MFS general substrate transporter like domains"/>
    <property type="match status" value="1"/>
</dbReference>
<dbReference type="RefSeq" id="XP_013320011.1">
    <property type="nucleotide sequence ID" value="XM_013464557.1"/>
</dbReference>
<accession>A0A0D2DAV2</accession>
<evidence type="ECO:0000256" key="7">
    <source>
        <dbReference type="ARBA" id="ARBA00023136"/>
    </source>
</evidence>
<dbReference type="OrthoDB" id="2544694at2759"/>
<sequence>MTRVLLTGGSGFIATHVLDHLVQRGYSVVTTVRSAAKADKIRAAYPTIGTDRLDFAIVEDIAQDDAFDDALISTPPFDAVIHTASPFHFNVTNVQRDLLDPATKGTTGVLRSIVKNAPTVKQVVITSSFASVVNPFKGTWPEHTYTEEDWNPVNLQQASESIVNGYRASKTFAERAAWDFLQQESPPFSLTTLCPPLVLGPVINPLLVGNLDNLNTSNQVIRDLIQGKHQDKIPDNATFTWVDVRDLALCHVLALEKPEAANQRFLVSAGHFCNAELVDIIRKKHNRLRDQLPAERSPGGGYPEAGLYKVDSSKVVKILGVTWKELPDTVTDTVNSLQSMGDDKVEAENWEVQPDMVGTEQYIQAEPAWAKYIPGGYSRSRCLKLSGMPMVACILALAGTCLLFFGYDAAVMSLVNINPNYLQHMDSAGGTDRDAARVGGIVSFWFLGFLVGAILAGSYADKIGRLRTIQLGCVWGIVGACLLASAQNFSWMVCARIISGIGCGHLNTIAPIWTSEIADYNLRGAYVSVQFTMCVAGATMTYWMEYAALKTRSLPFAWRFPQAFQMVFLLLIVLAANFFPESPRHLAKTGRFEEAREILHRCRLRPSEQAIEQELAEIREAIRIEATSSAHGFLSMIWKKDALHTRRRVALAMGIQAMEKLCGPDAIAAYGPTIFGLSGFTGNLSAMLAGFNFISYTCSVPIGMYFVERAGRRKLMLIGLLVMGSSLLIAGPLARVAINTPETELSKKRAYGAAVVAFVFLYTCGFGSTWITCCWVYPTEVFPLATRAKGVSLSMVSFAIWGAVINEVIPYVISAVGWWVFIMFAVMNFIQIIPVWLFYVETADRHLEDLDILFASDSPLAYKMEREFAEKKRTLGFHTDVQELVRTA</sequence>
<gene>
    <name evidence="11" type="ORF">PV05_03876</name>
</gene>
<evidence type="ECO:0000256" key="1">
    <source>
        <dbReference type="ARBA" id="ARBA00004141"/>
    </source>
</evidence>
<dbReference type="GO" id="GO:0016020">
    <property type="term" value="C:membrane"/>
    <property type="evidence" value="ECO:0007669"/>
    <property type="project" value="UniProtKB-SubCell"/>
</dbReference>
<comment type="similarity">
    <text evidence="8">Belongs to the NAD(P)-dependent epimerase/dehydratase family. Dihydroflavonol-4-reductase subfamily.</text>
</comment>
<evidence type="ECO:0000256" key="2">
    <source>
        <dbReference type="ARBA" id="ARBA00010992"/>
    </source>
</evidence>
<dbReference type="GO" id="GO:0005351">
    <property type="term" value="F:carbohydrate:proton symporter activity"/>
    <property type="evidence" value="ECO:0007669"/>
    <property type="project" value="TreeGrafter"/>
</dbReference>
<feature type="transmembrane region" description="Helical" evidence="9">
    <location>
        <begin position="556"/>
        <end position="579"/>
    </location>
</feature>
<dbReference type="InterPro" id="IPR036291">
    <property type="entry name" value="NAD(P)-bd_dom_sf"/>
</dbReference>
<protein>
    <recommendedName>
        <fullName evidence="10">Major facilitator superfamily (MFS) profile domain-containing protein</fullName>
    </recommendedName>
</protein>
<dbReference type="InterPro" id="IPR003663">
    <property type="entry name" value="Sugar/inositol_transpt"/>
</dbReference>
<keyword evidence="3" id="KW-0813">Transport</keyword>
<dbReference type="InterPro" id="IPR005828">
    <property type="entry name" value="MFS_sugar_transport-like"/>
</dbReference>
<evidence type="ECO:0000259" key="10">
    <source>
        <dbReference type="PROSITE" id="PS50850"/>
    </source>
</evidence>
<evidence type="ECO:0000313" key="11">
    <source>
        <dbReference type="EMBL" id="KIW59427.1"/>
    </source>
</evidence>
<comment type="similarity">
    <text evidence="2">Belongs to the major facilitator superfamily. Sugar transporter (TC 2.A.1.1) family.</text>
</comment>
<proteinExistence type="inferred from homology"/>
<evidence type="ECO:0000256" key="4">
    <source>
        <dbReference type="ARBA" id="ARBA00022692"/>
    </source>
</evidence>
<evidence type="ECO:0000256" key="8">
    <source>
        <dbReference type="ARBA" id="ARBA00023445"/>
    </source>
</evidence>
<dbReference type="InterPro" id="IPR020846">
    <property type="entry name" value="MFS_dom"/>
</dbReference>
<dbReference type="PANTHER" id="PTHR48022">
    <property type="entry name" value="PLASTIDIC GLUCOSE TRANSPORTER 4"/>
    <property type="match status" value="1"/>
</dbReference>
<feature type="transmembrane region" description="Helical" evidence="9">
    <location>
        <begin position="466"/>
        <end position="486"/>
    </location>
</feature>
<dbReference type="SUPFAM" id="SSF51735">
    <property type="entry name" value="NAD(P)-binding Rossmann-fold domains"/>
    <property type="match status" value="1"/>
</dbReference>
<feature type="transmembrane region" description="Helical" evidence="9">
    <location>
        <begin position="525"/>
        <end position="544"/>
    </location>
</feature>
<organism evidence="11 12">
    <name type="scientific">Exophiala xenobiotica</name>
    <dbReference type="NCBI Taxonomy" id="348802"/>
    <lineage>
        <taxon>Eukaryota</taxon>
        <taxon>Fungi</taxon>
        <taxon>Dikarya</taxon>
        <taxon>Ascomycota</taxon>
        <taxon>Pezizomycotina</taxon>
        <taxon>Eurotiomycetes</taxon>
        <taxon>Chaetothyriomycetidae</taxon>
        <taxon>Chaetothyriales</taxon>
        <taxon>Herpotrichiellaceae</taxon>
        <taxon>Exophiala</taxon>
    </lineage>
</organism>
<dbReference type="GeneID" id="25325784"/>
<evidence type="ECO:0000256" key="3">
    <source>
        <dbReference type="ARBA" id="ARBA00022448"/>
    </source>
</evidence>
<feature type="transmembrane region" description="Helical" evidence="9">
    <location>
        <begin position="790"/>
        <end position="813"/>
    </location>
</feature>
<dbReference type="InterPro" id="IPR036259">
    <property type="entry name" value="MFS_trans_sf"/>
</dbReference>
<feature type="transmembrane region" description="Helical" evidence="9">
    <location>
        <begin position="493"/>
        <end position="513"/>
    </location>
</feature>